<dbReference type="Gene3D" id="3.40.50.10240">
    <property type="entry name" value="Thiamin pyrophosphokinase, catalytic domain"/>
    <property type="match status" value="1"/>
</dbReference>
<keyword evidence="1" id="KW-0808">Transferase</keyword>
<evidence type="ECO:0000256" key="3">
    <source>
        <dbReference type="ARBA" id="ARBA00022777"/>
    </source>
</evidence>
<evidence type="ECO:0000313" key="8">
    <source>
        <dbReference type="Proteomes" id="UP001239909"/>
    </source>
</evidence>
<evidence type="ECO:0000259" key="6">
    <source>
        <dbReference type="SMART" id="SM00983"/>
    </source>
</evidence>
<dbReference type="InterPro" id="IPR006282">
    <property type="entry name" value="Thi_PPkinase"/>
</dbReference>
<dbReference type="Proteomes" id="UP001239909">
    <property type="component" value="Unassembled WGS sequence"/>
</dbReference>
<dbReference type="PANTHER" id="PTHR41299:SF1">
    <property type="entry name" value="THIAMINE PYROPHOSPHOKINASE"/>
    <property type="match status" value="1"/>
</dbReference>
<keyword evidence="4" id="KW-0067">ATP-binding</keyword>
<dbReference type="CDD" id="cd07995">
    <property type="entry name" value="TPK"/>
    <property type="match status" value="1"/>
</dbReference>
<dbReference type="InterPro" id="IPR053149">
    <property type="entry name" value="TPK"/>
</dbReference>
<reference evidence="7 8" key="1">
    <citation type="submission" date="2023-04" db="EMBL/GenBank/DDBJ databases">
        <title>Marinoamorphus aggregata gen. nov., sp. Nov., isolate from tissue of brittle star Ophioplocus japonicus.</title>
        <authorList>
            <person name="Kawano K."/>
            <person name="Sawayama S."/>
            <person name="Nakagawa S."/>
        </authorList>
    </citation>
    <scope>NUCLEOTIDE SEQUENCE [LARGE SCALE GENOMIC DNA]</scope>
    <source>
        <strain evidence="7 8">NKW23</strain>
    </source>
</reference>
<dbReference type="SMART" id="SM00983">
    <property type="entry name" value="TPK_B1_binding"/>
    <property type="match status" value="1"/>
</dbReference>
<accession>A0ABQ6LQ99</accession>
<dbReference type="InterPro" id="IPR007371">
    <property type="entry name" value="TPK_catalytic"/>
</dbReference>
<dbReference type="InterPro" id="IPR007373">
    <property type="entry name" value="Thiamin_PyroPKinase_B1-bd"/>
</dbReference>
<feature type="domain" description="Thiamin pyrophosphokinase thiamin-binding" evidence="6">
    <location>
        <begin position="140"/>
        <end position="203"/>
    </location>
</feature>
<dbReference type="Pfam" id="PF04263">
    <property type="entry name" value="TPK_catalytic"/>
    <property type="match status" value="1"/>
</dbReference>
<sequence>MAKRFDEAVCLIGGGPLDAGLLARAERLAPVLVAADRGADRLLELGRRPALVIGDMDSISDLAAWQAGPTEVLHLAEQDTTDFEKCLYATEAPLYLALGFTGGRMDHTLAVFHALLARPGKRVVVLGEGEAMTFLPPGRGLRLAARPGMRVSVFPFAETTGILSEGLEWPVAGLTFAPGRQSGTSNRAVAETVALGVDRGGALLILPEAALGTLLAALAAA</sequence>
<evidence type="ECO:0000256" key="2">
    <source>
        <dbReference type="ARBA" id="ARBA00022741"/>
    </source>
</evidence>
<keyword evidence="3" id="KW-0418">Kinase</keyword>
<keyword evidence="8" id="KW-1185">Reference proteome</keyword>
<evidence type="ECO:0000256" key="5">
    <source>
        <dbReference type="NCBIfam" id="TIGR01378"/>
    </source>
</evidence>
<comment type="caution">
    <text evidence="7">The sequence shown here is derived from an EMBL/GenBank/DDBJ whole genome shotgun (WGS) entry which is preliminary data.</text>
</comment>
<gene>
    <name evidence="7" type="ORF">LNKW23_39260</name>
</gene>
<evidence type="ECO:0000256" key="4">
    <source>
        <dbReference type="ARBA" id="ARBA00022840"/>
    </source>
</evidence>
<protein>
    <recommendedName>
        <fullName evidence="5">Thiamine diphosphokinase</fullName>
        <ecNumber evidence="5">2.7.6.2</ecNumber>
    </recommendedName>
</protein>
<dbReference type="SUPFAM" id="SSF63862">
    <property type="entry name" value="Thiamin pyrophosphokinase, substrate-binding domain"/>
    <property type="match status" value="1"/>
</dbReference>
<dbReference type="EMBL" id="BSYI01000041">
    <property type="protein sequence ID" value="GMG84710.1"/>
    <property type="molecule type" value="Genomic_DNA"/>
</dbReference>
<dbReference type="RefSeq" id="WP_285673804.1">
    <property type="nucleotide sequence ID" value="NZ_BSYI01000041.1"/>
</dbReference>
<dbReference type="InterPro" id="IPR036759">
    <property type="entry name" value="TPK_catalytic_sf"/>
</dbReference>
<dbReference type="NCBIfam" id="TIGR01378">
    <property type="entry name" value="thi_PPkinase"/>
    <property type="match status" value="1"/>
</dbReference>
<dbReference type="Pfam" id="PF04265">
    <property type="entry name" value="TPK_B1_binding"/>
    <property type="match status" value="1"/>
</dbReference>
<dbReference type="PANTHER" id="PTHR41299">
    <property type="entry name" value="THIAMINE PYROPHOSPHOKINASE"/>
    <property type="match status" value="1"/>
</dbReference>
<organism evidence="7 8">
    <name type="scientific">Paralimibaculum aggregatum</name>
    <dbReference type="NCBI Taxonomy" id="3036245"/>
    <lineage>
        <taxon>Bacteria</taxon>
        <taxon>Pseudomonadati</taxon>
        <taxon>Pseudomonadota</taxon>
        <taxon>Alphaproteobacteria</taxon>
        <taxon>Rhodobacterales</taxon>
        <taxon>Paracoccaceae</taxon>
        <taxon>Paralimibaculum</taxon>
    </lineage>
</organism>
<dbReference type="SUPFAM" id="SSF63999">
    <property type="entry name" value="Thiamin pyrophosphokinase, catalytic domain"/>
    <property type="match status" value="1"/>
</dbReference>
<evidence type="ECO:0000313" key="7">
    <source>
        <dbReference type="EMBL" id="GMG84710.1"/>
    </source>
</evidence>
<dbReference type="EC" id="2.7.6.2" evidence="5"/>
<keyword evidence="2" id="KW-0547">Nucleotide-binding</keyword>
<dbReference type="InterPro" id="IPR036371">
    <property type="entry name" value="TPK_B1-bd_sf"/>
</dbReference>
<proteinExistence type="predicted"/>
<evidence type="ECO:0000256" key="1">
    <source>
        <dbReference type="ARBA" id="ARBA00022679"/>
    </source>
</evidence>
<name>A0ABQ6LQ99_9RHOB</name>